<organism evidence="2 3">
    <name type="scientific">Streptodolium elevatio</name>
    <dbReference type="NCBI Taxonomy" id="3157996"/>
    <lineage>
        <taxon>Bacteria</taxon>
        <taxon>Bacillati</taxon>
        <taxon>Actinomycetota</taxon>
        <taxon>Actinomycetes</taxon>
        <taxon>Kitasatosporales</taxon>
        <taxon>Streptomycetaceae</taxon>
        <taxon>Streptodolium</taxon>
    </lineage>
</organism>
<dbReference type="EMBL" id="JBEZFP010000062">
    <property type="protein sequence ID" value="MEU8136372.1"/>
    <property type="molecule type" value="Genomic_DNA"/>
</dbReference>
<dbReference type="RefSeq" id="WP_358356840.1">
    <property type="nucleotide sequence ID" value="NZ_JBEZFP010000062.1"/>
</dbReference>
<dbReference type="InterPro" id="IPR005302">
    <property type="entry name" value="MoCF_Sase_C"/>
</dbReference>
<protein>
    <submittedName>
        <fullName evidence="2">MOSC N-terminal beta barrel domain-containing protein</fullName>
    </submittedName>
</protein>
<dbReference type="Pfam" id="PF03473">
    <property type="entry name" value="MOSC"/>
    <property type="match status" value="1"/>
</dbReference>
<evidence type="ECO:0000313" key="2">
    <source>
        <dbReference type="EMBL" id="MEU8136372.1"/>
    </source>
</evidence>
<evidence type="ECO:0000259" key="1">
    <source>
        <dbReference type="PROSITE" id="PS51340"/>
    </source>
</evidence>
<dbReference type="SUPFAM" id="SSF50800">
    <property type="entry name" value="PK beta-barrel domain-like"/>
    <property type="match status" value="1"/>
</dbReference>
<dbReference type="InterPro" id="IPR011037">
    <property type="entry name" value="Pyrv_Knase-like_insert_dom_sf"/>
</dbReference>
<gene>
    <name evidence="2" type="ORF">AB0C36_23040</name>
</gene>
<accession>A0ABV3DMC3</accession>
<dbReference type="Proteomes" id="UP001551482">
    <property type="component" value="Unassembled WGS sequence"/>
</dbReference>
<dbReference type="Pfam" id="PF03476">
    <property type="entry name" value="MOSC_N"/>
    <property type="match status" value="1"/>
</dbReference>
<keyword evidence="3" id="KW-1185">Reference proteome</keyword>
<feature type="domain" description="MOSC" evidence="1">
    <location>
        <begin position="119"/>
        <end position="266"/>
    </location>
</feature>
<proteinExistence type="predicted"/>
<reference evidence="2 3" key="1">
    <citation type="submission" date="2024-06" db="EMBL/GenBank/DDBJ databases">
        <title>The Natural Products Discovery Center: Release of the First 8490 Sequenced Strains for Exploring Actinobacteria Biosynthetic Diversity.</title>
        <authorList>
            <person name="Kalkreuter E."/>
            <person name="Kautsar S.A."/>
            <person name="Yang D."/>
            <person name="Bader C.D."/>
            <person name="Teijaro C.N."/>
            <person name="Fluegel L."/>
            <person name="Davis C.M."/>
            <person name="Simpson J.R."/>
            <person name="Lauterbach L."/>
            <person name="Steele A.D."/>
            <person name="Gui C."/>
            <person name="Meng S."/>
            <person name="Li G."/>
            <person name="Viehrig K."/>
            <person name="Ye F."/>
            <person name="Su P."/>
            <person name="Kiefer A.F."/>
            <person name="Nichols A."/>
            <person name="Cepeda A.J."/>
            <person name="Yan W."/>
            <person name="Fan B."/>
            <person name="Jiang Y."/>
            <person name="Adhikari A."/>
            <person name="Zheng C.-J."/>
            <person name="Schuster L."/>
            <person name="Cowan T.M."/>
            <person name="Smanski M.J."/>
            <person name="Chevrette M.G."/>
            <person name="De Carvalho L.P.S."/>
            <person name="Shen B."/>
        </authorList>
    </citation>
    <scope>NUCLEOTIDE SEQUENCE [LARGE SCALE GENOMIC DNA]</scope>
    <source>
        <strain evidence="2 3">NPDC048946</strain>
    </source>
</reference>
<comment type="caution">
    <text evidence="2">The sequence shown here is derived from an EMBL/GenBank/DDBJ whole genome shotgun (WGS) entry which is preliminary data.</text>
</comment>
<dbReference type="PANTHER" id="PTHR14237:SF19">
    <property type="entry name" value="MITOCHONDRIAL AMIDOXIME REDUCING COMPONENT 1"/>
    <property type="match status" value="1"/>
</dbReference>
<dbReference type="InterPro" id="IPR005303">
    <property type="entry name" value="MOCOS_middle"/>
</dbReference>
<dbReference type="PROSITE" id="PS51340">
    <property type="entry name" value="MOSC"/>
    <property type="match status" value="1"/>
</dbReference>
<sequence length="272" mass="28988">MASVVELNVYPVKGCAALPASEAVLTDAGIAHDRTFMVVDDRGVFRSQRTDPRLSVVHAGIDADGRRLALRAAEAGELFLDVVTESPRVDIEMFGTPYRGIDQGDAVAAWLTGVLAVPSRLVRVPPEHERVTPGLVPGTAAFADSGALLVVSRASLDGLNARLGDAGPLPMTRFRPNIVVDGWTEPHREDDVRRMLVGNTELAFAKQAGRCVVTTVDQVRGVKAGPEPLRTLATYRRGASGGVLFGAQYSVVRPGKLAIGDTLDVTEWADGR</sequence>
<dbReference type="PANTHER" id="PTHR14237">
    <property type="entry name" value="MOLYBDOPTERIN COFACTOR SULFURASE MOSC"/>
    <property type="match status" value="1"/>
</dbReference>
<evidence type="ECO:0000313" key="3">
    <source>
        <dbReference type="Proteomes" id="UP001551482"/>
    </source>
</evidence>
<name>A0ABV3DMC3_9ACTN</name>
<dbReference type="SUPFAM" id="SSF141673">
    <property type="entry name" value="MOSC N-terminal domain-like"/>
    <property type="match status" value="1"/>
</dbReference>